<evidence type="ECO:0000256" key="3">
    <source>
        <dbReference type="ARBA" id="ARBA00037342"/>
    </source>
</evidence>
<dbReference type="SMART" id="SM00558">
    <property type="entry name" value="JmjC"/>
    <property type="match status" value="1"/>
</dbReference>
<evidence type="ECO:0000256" key="2">
    <source>
        <dbReference type="ARBA" id="ARBA00022490"/>
    </source>
</evidence>
<feature type="domain" description="JmjC" evidence="4">
    <location>
        <begin position="84"/>
        <end position="249"/>
    </location>
</feature>
<dbReference type="AlphaFoldDB" id="A0A6M2DK83"/>
<proteinExistence type="predicted"/>
<dbReference type="EMBL" id="GIIL01002740">
    <property type="protein sequence ID" value="NOV46466.1"/>
    <property type="molecule type" value="Transcribed_RNA"/>
</dbReference>
<dbReference type="PROSITE" id="PS51184">
    <property type="entry name" value="JMJC"/>
    <property type="match status" value="1"/>
</dbReference>
<protein>
    <recommendedName>
        <fullName evidence="4">JmjC domain-containing protein</fullName>
    </recommendedName>
</protein>
<comment type="function">
    <text evidence="3">May play a role in cellular stress response.</text>
</comment>
<reference evidence="5" key="1">
    <citation type="submission" date="2020-03" db="EMBL/GenBank/DDBJ databases">
        <title>Transcriptomic Profiling of the Digestive Tract of the Rat Flea, Xenopsylla cheopis, Following Blood Feeding and Infection with Yersinia pestis.</title>
        <authorList>
            <person name="Bland D.M."/>
            <person name="Martens C.A."/>
            <person name="Virtaneva K."/>
            <person name="Kanakabandi K."/>
            <person name="Long D."/>
            <person name="Rosenke R."/>
            <person name="Saturday G.A."/>
            <person name="Hoyt F.H."/>
            <person name="Bruno D.P."/>
            <person name="Ribeiro J.M.C."/>
            <person name="Hinnebusch J."/>
        </authorList>
    </citation>
    <scope>NUCLEOTIDE SEQUENCE</scope>
</reference>
<dbReference type="InterPro" id="IPR003347">
    <property type="entry name" value="JmjC_dom"/>
</dbReference>
<evidence type="ECO:0000313" key="5">
    <source>
        <dbReference type="EMBL" id="NOV46466.1"/>
    </source>
</evidence>
<dbReference type="Pfam" id="PF13621">
    <property type="entry name" value="Cupin_8"/>
    <property type="match status" value="1"/>
</dbReference>
<evidence type="ECO:0000259" key="4">
    <source>
        <dbReference type="PROSITE" id="PS51184"/>
    </source>
</evidence>
<dbReference type="PANTHER" id="PTHR12461">
    <property type="entry name" value="HYPOXIA-INDUCIBLE FACTOR 1 ALPHA INHIBITOR-RELATED"/>
    <property type="match status" value="1"/>
</dbReference>
<evidence type="ECO:0000256" key="1">
    <source>
        <dbReference type="ARBA" id="ARBA00004496"/>
    </source>
</evidence>
<comment type="subcellular location">
    <subcellularLocation>
        <location evidence="1">Cytoplasm</location>
    </subcellularLocation>
</comment>
<dbReference type="GO" id="GO:0005737">
    <property type="term" value="C:cytoplasm"/>
    <property type="evidence" value="ECO:0007669"/>
    <property type="project" value="UniProtKB-SubCell"/>
</dbReference>
<accession>A0A6M2DK83</accession>
<dbReference type="SUPFAM" id="SSF51197">
    <property type="entry name" value="Clavaminate synthase-like"/>
    <property type="match status" value="1"/>
</dbReference>
<keyword evidence="2" id="KW-0963">Cytoplasm</keyword>
<dbReference type="PANTHER" id="PTHR12461:SF43">
    <property type="entry name" value="HSPB1-ASSOCIATED PROTEIN 1"/>
    <property type="match status" value="1"/>
</dbReference>
<sequence length="386" mass="45628">MEQKLENDIKTFITCPNPILFNKFVTTWPLMNFSLLDWSSKFKTKELPIRIGKKSHSEPQWERGCDVKKMSFDDFLKYFRNSEDNWAYFDYKYMHEWFDDDIDELFDWKMLGIEGKSCRDTTLWIGSSGAHTPCHYDAYSFNLVAQIYGCKRWILIPPGTEMQTTVMKPCRIPYEESSIYSQLNFFSPENVDHFKDISGAIITTLHPGDVLYVPKHWWHFVENIDLSISINTWVPVESDDESRLEESLVRMFISSVTSKFNDFKDGILNPNEDNITEENTLKYLTYFAKESKKFSSNLNSSTFKEEEKYHQLTNKYSNIKILTESPKEELKQLLKNNSKRFLKPINHNKSNQHEELKIMSYLVNSFCHPRVINLVKELFIEECNKT</sequence>
<dbReference type="Gene3D" id="2.60.120.650">
    <property type="entry name" value="Cupin"/>
    <property type="match status" value="1"/>
</dbReference>
<dbReference type="InterPro" id="IPR041667">
    <property type="entry name" value="Cupin_8"/>
</dbReference>
<organism evidence="5">
    <name type="scientific">Xenopsylla cheopis</name>
    <name type="common">Oriental rat flea</name>
    <name type="synonym">Pulex cheopis</name>
    <dbReference type="NCBI Taxonomy" id="163159"/>
    <lineage>
        <taxon>Eukaryota</taxon>
        <taxon>Metazoa</taxon>
        <taxon>Ecdysozoa</taxon>
        <taxon>Arthropoda</taxon>
        <taxon>Hexapoda</taxon>
        <taxon>Insecta</taxon>
        <taxon>Pterygota</taxon>
        <taxon>Neoptera</taxon>
        <taxon>Endopterygota</taxon>
        <taxon>Siphonaptera</taxon>
        <taxon>Pulicidae</taxon>
        <taxon>Xenopsyllinae</taxon>
        <taxon>Xenopsylla</taxon>
    </lineage>
</organism>
<name>A0A6M2DK83_XENCH</name>